<keyword evidence="9" id="KW-1185">Reference proteome</keyword>
<evidence type="ECO:0000256" key="5">
    <source>
        <dbReference type="ARBA" id="ARBA00022989"/>
    </source>
</evidence>
<evidence type="ECO:0000256" key="4">
    <source>
        <dbReference type="ARBA" id="ARBA00022692"/>
    </source>
</evidence>
<dbReference type="Proteomes" id="UP000799291">
    <property type="component" value="Unassembled WGS sequence"/>
</dbReference>
<dbReference type="OrthoDB" id="2849215at2759"/>
<keyword evidence="3 8" id="KW-0808">Transferase</keyword>
<keyword evidence="6" id="KW-0472">Membrane</keyword>
<evidence type="ECO:0000256" key="1">
    <source>
        <dbReference type="ARBA" id="ARBA00004370"/>
    </source>
</evidence>
<keyword evidence="2" id="KW-0328">Glycosyltransferase</keyword>
<dbReference type="GO" id="GO:0016020">
    <property type="term" value="C:membrane"/>
    <property type="evidence" value="ECO:0007669"/>
    <property type="project" value="UniProtKB-SubCell"/>
</dbReference>
<proteinExistence type="predicted"/>
<dbReference type="InterPro" id="IPR052427">
    <property type="entry name" value="Glycosyltrans_GT2/GT47"/>
</dbReference>
<evidence type="ECO:0000256" key="3">
    <source>
        <dbReference type="ARBA" id="ARBA00022679"/>
    </source>
</evidence>
<dbReference type="SUPFAM" id="SSF53448">
    <property type="entry name" value="Nucleotide-diphospho-sugar transferases"/>
    <property type="match status" value="1"/>
</dbReference>
<evidence type="ECO:0000256" key="7">
    <source>
        <dbReference type="ARBA" id="ARBA00023180"/>
    </source>
</evidence>
<name>A0A6G1JH56_9PLEO</name>
<comment type="subcellular location">
    <subcellularLocation>
        <location evidence="1">Membrane</location>
    </subcellularLocation>
</comment>
<reference evidence="8" key="1">
    <citation type="journal article" date="2020" name="Stud. Mycol.">
        <title>101 Dothideomycetes genomes: a test case for predicting lifestyles and emergence of pathogens.</title>
        <authorList>
            <person name="Haridas S."/>
            <person name="Albert R."/>
            <person name="Binder M."/>
            <person name="Bloem J."/>
            <person name="Labutti K."/>
            <person name="Salamov A."/>
            <person name="Andreopoulos B."/>
            <person name="Baker S."/>
            <person name="Barry K."/>
            <person name="Bills G."/>
            <person name="Bluhm B."/>
            <person name="Cannon C."/>
            <person name="Castanera R."/>
            <person name="Culley D."/>
            <person name="Daum C."/>
            <person name="Ezra D."/>
            <person name="Gonzalez J."/>
            <person name="Henrissat B."/>
            <person name="Kuo A."/>
            <person name="Liang C."/>
            <person name="Lipzen A."/>
            <person name="Lutzoni F."/>
            <person name="Magnuson J."/>
            <person name="Mondo S."/>
            <person name="Nolan M."/>
            <person name="Ohm R."/>
            <person name="Pangilinan J."/>
            <person name="Park H.-J."/>
            <person name="Ramirez L."/>
            <person name="Alfaro M."/>
            <person name="Sun H."/>
            <person name="Tritt A."/>
            <person name="Yoshinaga Y."/>
            <person name="Zwiers L.-H."/>
            <person name="Turgeon B."/>
            <person name="Goodwin S."/>
            <person name="Spatafora J."/>
            <person name="Crous P."/>
            <person name="Grigoriev I."/>
        </authorList>
    </citation>
    <scope>NUCLEOTIDE SEQUENCE</scope>
    <source>
        <strain evidence="8">CBS 122367</strain>
    </source>
</reference>
<sequence>MPKVNTSILIIPDDHTYWPSSPKFIPSLLAPFENPKIGSVAPALQTRHHDHPISFRGLWNFLGMTCLMRNHAADLATNTIDGRVPVLTGRFGMYRSQIWKDPEFLSQYLNEYITIPGICRLGPLNVDDDKSHTRWLANHGWDIKIQSGEDSTLMTELGVWPRFHQQILRWTRTSWRTVPRTLFVDQTCWQRFPYTTYASQLP</sequence>
<dbReference type="Pfam" id="PF13641">
    <property type="entry name" value="Glyco_tranf_2_3"/>
    <property type="match status" value="1"/>
</dbReference>
<keyword evidence="5" id="KW-1133">Transmembrane helix</keyword>
<accession>A0A6G1JH56</accession>
<dbReference type="PANTHER" id="PTHR47844:SF1">
    <property type="entry name" value="EXOSTOSIN-LIKE 2"/>
    <property type="match status" value="1"/>
</dbReference>
<evidence type="ECO:0000256" key="6">
    <source>
        <dbReference type="ARBA" id="ARBA00023136"/>
    </source>
</evidence>
<protein>
    <submittedName>
        <fullName evidence="8">Glycosyltransferase family 2 protein</fullName>
    </submittedName>
</protein>
<dbReference type="AlphaFoldDB" id="A0A6G1JH56"/>
<evidence type="ECO:0000313" key="8">
    <source>
        <dbReference type="EMBL" id="KAF2689778.1"/>
    </source>
</evidence>
<dbReference type="PANTHER" id="PTHR47844">
    <property type="entry name" value="SYNTHASE CPS1, PUTATIVE (AFU_ORTHOLOGUE AFUA_7G02500)-RELATED"/>
    <property type="match status" value="1"/>
</dbReference>
<dbReference type="GO" id="GO:0016757">
    <property type="term" value="F:glycosyltransferase activity"/>
    <property type="evidence" value="ECO:0007669"/>
    <property type="project" value="UniProtKB-KW"/>
</dbReference>
<gene>
    <name evidence="8" type="ORF">K458DRAFT_414032</name>
</gene>
<evidence type="ECO:0000313" key="9">
    <source>
        <dbReference type="Proteomes" id="UP000799291"/>
    </source>
</evidence>
<keyword evidence="4" id="KW-0812">Transmembrane</keyword>
<keyword evidence="7" id="KW-0325">Glycoprotein</keyword>
<dbReference type="InterPro" id="IPR029044">
    <property type="entry name" value="Nucleotide-diphossugar_trans"/>
</dbReference>
<evidence type="ECO:0000256" key="2">
    <source>
        <dbReference type="ARBA" id="ARBA00022676"/>
    </source>
</evidence>
<dbReference type="EMBL" id="MU005572">
    <property type="protein sequence ID" value="KAF2689778.1"/>
    <property type="molecule type" value="Genomic_DNA"/>
</dbReference>
<organism evidence="8 9">
    <name type="scientific">Lentithecium fluviatile CBS 122367</name>
    <dbReference type="NCBI Taxonomy" id="1168545"/>
    <lineage>
        <taxon>Eukaryota</taxon>
        <taxon>Fungi</taxon>
        <taxon>Dikarya</taxon>
        <taxon>Ascomycota</taxon>
        <taxon>Pezizomycotina</taxon>
        <taxon>Dothideomycetes</taxon>
        <taxon>Pleosporomycetidae</taxon>
        <taxon>Pleosporales</taxon>
        <taxon>Massarineae</taxon>
        <taxon>Lentitheciaceae</taxon>
        <taxon>Lentithecium</taxon>
    </lineage>
</organism>